<evidence type="ECO:0000256" key="4">
    <source>
        <dbReference type="ARBA" id="ARBA00029440"/>
    </source>
</evidence>
<dbReference type="Proteomes" id="UP000324298">
    <property type="component" value="Unassembled WGS sequence"/>
</dbReference>
<reference evidence="7 8" key="1">
    <citation type="submission" date="2019-04" db="EMBL/GenBank/DDBJ databases">
        <title>Geobacter ruber sp. nov., ferric-reducing bacteria isolated from paddy soil.</title>
        <authorList>
            <person name="Xu Z."/>
            <person name="Masuda Y."/>
            <person name="Itoh H."/>
            <person name="Senoo K."/>
        </authorList>
    </citation>
    <scope>NUCLEOTIDE SEQUENCE [LARGE SCALE GENOMIC DNA]</scope>
    <source>
        <strain evidence="7 8">Red88</strain>
    </source>
</reference>
<dbReference type="Pfam" id="PF14691">
    <property type="entry name" value="Fer4_20"/>
    <property type="match status" value="1"/>
</dbReference>
<dbReference type="GO" id="GO:0016639">
    <property type="term" value="F:oxidoreductase activity, acting on the CH-NH2 group of donors, NAD or NADP as acceptor"/>
    <property type="evidence" value="ECO:0007669"/>
    <property type="project" value="InterPro"/>
</dbReference>
<comment type="pathway">
    <text evidence="4">Amino-acid biosynthesis.</text>
</comment>
<dbReference type="Pfam" id="PF07992">
    <property type="entry name" value="Pyr_redox_2"/>
    <property type="match status" value="2"/>
</dbReference>
<dbReference type="Gene3D" id="1.10.1060.10">
    <property type="entry name" value="Alpha-helical ferredoxin"/>
    <property type="match status" value="1"/>
</dbReference>
<dbReference type="SUPFAM" id="SSF51971">
    <property type="entry name" value="Nucleotide-binding domain"/>
    <property type="match status" value="1"/>
</dbReference>
<dbReference type="FunFam" id="3.40.50.720:FF:000113">
    <property type="entry name" value="Glutamate synthase [NADH], amyloplastic"/>
    <property type="match status" value="1"/>
</dbReference>
<dbReference type="PANTHER" id="PTHR43100:SF1">
    <property type="entry name" value="GLUTAMATE SYNTHASE [NADPH] SMALL CHAIN"/>
    <property type="match status" value="1"/>
</dbReference>
<keyword evidence="1" id="KW-0028">Amino-acid biosynthesis</keyword>
<evidence type="ECO:0000313" key="7">
    <source>
        <dbReference type="EMBL" id="KAA0891712.1"/>
    </source>
</evidence>
<evidence type="ECO:0000259" key="6">
    <source>
        <dbReference type="Pfam" id="PF14691"/>
    </source>
</evidence>
<name>A0A5A9XET5_9BACT</name>
<evidence type="ECO:0000259" key="5">
    <source>
        <dbReference type="Pfam" id="PF07992"/>
    </source>
</evidence>
<dbReference type="Gene3D" id="3.50.50.60">
    <property type="entry name" value="FAD/NAD(P)-binding domain"/>
    <property type="match status" value="2"/>
</dbReference>
<evidence type="ECO:0000256" key="1">
    <source>
        <dbReference type="ARBA" id="ARBA00022605"/>
    </source>
</evidence>
<gene>
    <name evidence="7" type="ORF">ET418_09715</name>
</gene>
<keyword evidence="2" id="KW-0560">Oxidoreductase</keyword>
<dbReference type="InterPro" id="IPR023753">
    <property type="entry name" value="FAD/NAD-binding_dom"/>
</dbReference>
<dbReference type="EMBL" id="SRSD01000005">
    <property type="protein sequence ID" value="KAA0891712.1"/>
    <property type="molecule type" value="Genomic_DNA"/>
</dbReference>
<dbReference type="NCBIfam" id="TIGR01317">
    <property type="entry name" value="GOGAT_sm_gam"/>
    <property type="match status" value="1"/>
</dbReference>
<keyword evidence="3" id="KW-0314">Glutamate biosynthesis</keyword>
<dbReference type="PANTHER" id="PTHR43100">
    <property type="entry name" value="GLUTAMATE SYNTHASE [NADPH] SMALL CHAIN"/>
    <property type="match status" value="1"/>
</dbReference>
<dbReference type="InterPro" id="IPR036188">
    <property type="entry name" value="FAD/NAD-bd_sf"/>
</dbReference>
<feature type="domain" description="FAD/NAD(P)-binding" evidence="5">
    <location>
        <begin position="398"/>
        <end position="475"/>
    </location>
</feature>
<keyword evidence="8" id="KW-1185">Reference proteome</keyword>
<dbReference type="PRINTS" id="PR00419">
    <property type="entry name" value="ADXRDTASE"/>
</dbReference>
<dbReference type="InterPro" id="IPR028261">
    <property type="entry name" value="DPD_II"/>
</dbReference>
<evidence type="ECO:0000256" key="3">
    <source>
        <dbReference type="ARBA" id="ARBA00023164"/>
    </source>
</evidence>
<dbReference type="InterPro" id="IPR009051">
    <property type="entry name" value="Helical_ferredxn"/>
</dbReference>
<dbReference type="GO" id="GO:0006537">
    <property type="term" value="P:glutamate biosynthetic process"/>
    <property type="evidence" value="ECO:0007669"/>
    <property type="project" value="UniProtKB-KW"/>
</dbReference>
<sequence length="493" mass="53743">MGKITGFLEYQREVPADREPLERIKGWNEFHLHMDDEALRTQGARCMDCGIPFCHTGKLISGMASGCPVNNLIPEWNDLVYRNLWRQALDRLHKTNNFPEFTGRVCPAPCEGSCTLGIIDPPVTIKNIEVSIVERGFDEGWIVPVLPQVRTGKRVAVVGSGPAGLSAAAQLNRAGHSVTVFEREDLPGGLLMYGIPNMKLDKRQVVQRRIKLMEAEGITFVCNTEIGSAAFPADRLRSEFDAVVLATGATVPRDLPVEGRALDGVHFAMDFLTANTKGVLNRSGDVISARDKDVVIIGGGDTGTDCVGTSLRHGCRSVTQLEIMPRSPEERAADNPWPEWPKIHKVDYGQEEAAAKFGADPRTYLTTATGFEGDGNGTVTAVRTVEVAWEKNDRGQFTPKPVPGTEQVRPAGLVLLAMGFLGPEQALLDALGLERDPRSNVRADYGRYATSLPGVFAAGDCRRGQSLVVWAFNEGRGAARECDRYLMGSTELP</sequence>
<dbReference type="Gene3D" id="3.40.50.720">
    <property type="entry name" value="NAD(P)-binding Rossmann-like Domain"/>
    <property type="match status" value="1"/>
</dbReference>
<dbReference type="SUPFAM" id="SSF46548">
    <property type="entry name" value="alpha-helical ferredoxin"/>
    <property type="match status" value="1"/>
</dbReference>
<protein>
    <submittedName>
        <fullName evidence="7">Glutamate synthase subunit beta</fullName>
    </submittedName>
</protein>
<dbReference type="RefSeq" id="WP_149307411.1">
    <property type="nucleotide sequence ID" value="NZ_SRSD01000005.1"/>
</dbReference>
<feature type="domain" description="FAD/NAD(P)-binding" evidence="5">
    <location>
        <begin position="154"/>
        <end position="327"/>
    </location>
</feature>
<evidence type="ECO:0000313" key="8">
    <source>
        <dbReference type="Proteomes" id="UP000324298"/>
    </source>
</evidence>
<accession>A0A5A9XET5</accession>
<dbReference type="InterPro" id="IPR051394">
    <property type="entry name" value="Glutamate_Synthase"/>
</dbReference>
<dbReference type="GO" id="GO:0051536">
    <property type="term" value="F:iron-sulfur cluster binding"/>
    <property type="evidence" value="ECO:0007669"/>
    <property type="project" value="InterPro"/>
</dbReference>
<proteinExistence type="predicted"/>
<comment type="caution">
    <text evidence="7">The sequence shown here is derived from an EMBL/GenBank/DDBJ whole genome shotgun (WGS) entry which is preliminary data.</text>
</comment>
<organism evidence="7 8">
    <name type="scientific">Oryzomonas rubra</name>
    <dbReference type="NCBI Taxonomy" id="2509454"/>
    <lineage>
        <taxon>Bacteria</taxon>
        <taxon>Pseudomonadati</taxon>
        <taxon>Thermodesulfobacteriota</taxon>
        <taxon>Desulfuromonadia</taxon>
        <taxon>Geobacterales</taxon>
        <taxon>Geobacteraceae</taxon>
        <taxon>Oryzomonas</taxon>
    </lineage>
</organism>
<dbReference type="OrthoDB" id="9803192at2"/>
<dbReference type="InterPro" id="IPR006005">
    <property type="entry name" value="Glut_synth_ssu1"/>
</dbReference>
<dbReference type="AlphaFoldDB" id="A0A5A9XET5"/>
<feature type="domain" description="Dihydroprymidine dehydrogenase" evidence="6">
    <location>
        <begin position="24"/>
        <end position="137"/>
    </location>
</feature>
<evidence type="ECO:0000256" key="2">
    <source>
        <dbReference type="ARBA" id="ARBA00023002"/>
    </source>
</evidence>